<dbReference type="Proteomes" id="UP000011135">
    <property type="component" value="Unassembled WGS sequence"/>
</dbReference>
<protein>
    <submittedName>
        <fullName evidence="1">DNA topoisomerase III</fullName>
    </submittedName>
</protein>
<evidence type="ECO:0000313" key="2">
    <source>
        <dbReference type="Proteomes" id="UP000011135"/>
    </source>
</evidence>
<keyword evidence="2" id="KW-1185">Reference proteome</keyword>
<dbReference type="eggNOG" id="COG0550">
    <property type="taxonomic scope" value="Bacteria"/>
</dbReference>
<dbReference type="AlphaFoldDB" id="L8JI11"/>
<evidence type="ECO:0000313" key="1">
    <source>
        <dbReference type="EMBL" id="ELR68511.1"/>
    </source>
</evidence>
<dbReference type="STRING" id="1237149.C900_00345"/>
<organism evidence="1 2">
    <name type="scientific">Fulvivirga imtechensis AK7</name>
    <dbReference type="NCBI Taxonomy" id="1237149"/>
    <lineage>
        <taxon>Bacteria</taxon>
        <taxon>Pseudomonadati</taxon>
        <taxon>Bacteroidota</taxon>
        <taxon>Cytophagia</taxon>
        <taxon>Cytophagales</taxon>
        <taxon>Fulvivirgaceae</taxon>
        <taxon>Fulvivirga</taxon>
    </lineage>
</organism>
<gene>
    <name evidence="1" type="ORF">C900_00345</name>
</gene>
<dbReference type="InterPro" id="IPR025589">
    <property type="entry name" value="Toprim_C_rpt"/>
</dbReference>
<reference evidence="1 2" key="1">
    <citation type="submission" date="2012-12" db="EMBL/GenBank/DDBJ databases">
        <title>Genome assembly of Fulvivirga imtechensis AK7.</title>
        <authorList>
            <person name="Nupur N."/>
            <person name="Khatri I."/>
            <person name="Kumar R."/>
            <person name="Subramanian S."/>
            <person name="Pinnaka A."/>
        </authorList>
    </citation>
    <scope>NUCLEOTIDE SEQUENCE [LARGE SCALE GENOMIC DNA]</scope>
    <source>
        <strain evidence="1 2">AK7</strain>
    </source>
</reference>
<dbReference type="Pfam" id="PF13342">
    <property type="entry name" value="Toprim_Crpt"/>
    <property type="match status" value="1"/>
</dbReference>
<name>L8JI11_9BACT</name>
<dbReference type="EMBL" id="AMZN01000111">
    <property type="protein sequence ID" value="ELR68511.1"/>
    <property type="molecule type" value="Genomic_DNA"/>
</dbReference>
<proteinExistence type="predicted"/>
<keyword evidence="1" id="KW-0413">Isomerase</keyword>
<comment type="caution">
    <text evidence="1">The sequence shown here is derived from an EMBL/GenBank/DDBJ whole genome shotgun (WGS) entry which is preliminary data.</text>
</comment>
<dbReference type="PATRIC" id="fig|1237149.3.peg.5459"/>
<dbReference type="GO" id="GO:0016853">
    <property type="term" value="F:isomerase activity"/>
    <property type="evidence" value="ECO:0007669"/>
    <property type="project" value="UniProtKB-KW"/>
</dbReference>
<sequence>MKCPKCTSGSIIKGKNSYGCSEWKAGCDMRVPFEFMNKKLTHQQVKRLLEKKATTKLKGFVLEGEKVEGIVKLTNDFQLEFENKTKSQSPVPGKSGKPLCPKCKKGTLIKGKTAYGCSDWKSGCDFRYPFELIKSKANGRPLTKELVLQIISA</sequence>
<accession>L8JI11</accession>